<evidence type="ECO:0008006" key="10">
    <source>
        <dbReference type="Google" id="ProtNLM"/>
    </source>
</evidence>
<keyword evidence="3 5" id="KW-1133">Transmembrane helix</keyword>
<dbReference type="InterPro" id="IPR007267">
    <property type="entry name" value="GtrA_DPMS_TM"/>
</dbReference>
<dbReference type="GO" id="GO:0016020">
    <property type="term" value="C:membrane"/>
    <property type="evidence" value="ECO:0007669"/>
    <property type="project" value="UniProtKB-SubCell"/>
</dbReference>
<accession>A0A1G2DAA4</accession>
<dbReference type="Pfam" id="PF03016">
    <property type="entry name" value="Exostosin_GT47"/>
    <property type="match status" value="1"/>
</dbReference>
<dbReference type="AlphaFoldDB" id="A0A1G2DAA4"/>
<feature type="domain" description="GtrA/DPMS transmembrane" evidence="7">
    <location>
        <begin position="15"/>
        <end position="131"/>
    </location>
</feature>
<keyword evidence="2 5" id="KW-0812">Transmembrane</keyword>
<evidence type="ECO:0000256" key="2">
    <source>
        <dbReference type="ARBA" id="ARBA00022692"/>
    </source>
</evidence>
<organism evidence="8 9">
    <name type="scientific">Candidatus Lloydbacteria bacterium RIFCSPHIGHO2_02_FULL_51_22</name>
    <dbReference type="NCBI Taxonomy" id="1798663"/>
    <lineage>
        <taxon>Bacteria</taxon>
        <taxon>Candidatus Lloydiibacteriota</taxon>
    </lineage>
</organism>
<protein>
    <recommendedName>
        <fullName evidence="10">GtrA-like protein domain-containing protein</fullName>
    </recommendedName>
</protein>
<dbReference type="GO" id="GO:0016757">
    <property type="term" value="F:glycosyltransferase activity"/>
    <property type="evidence" value="ECO:0007669"/>
    <property type="project" value="InterPro"/>
</dbReference>
<feature type="transmembrane region" description="Helical" evidence="5">
    <location>
        <begin position="106"/>
        <end position="129"/>
    </location>
</feature>
<reference evidence="8 9" key="1">
    <citation type="journal article" date="2016" name="Nat. Commun.">
        <title>Thousands of microbial genomes shed light on interconnected biogeochemical processes in an aquifer system.</title>
        <authorList>
            <person name="Anantharaman K."/>
            <person name="Brown C.T."/>
            <person name="Hug L.A."/>
            <person name="Sharon I."/>
            <person name="Castelle C.J."/>
            <person name="Probst A.J."/>
            <person name="Thomas B.C."/>
            <person name="Singh A."/>
            <person name="Wilkins M.J."/>
            <person name="Karaoz U."/>
            <person name="Brodie E.L."/>
            <person name="Williams K.H."/>
            <person name="Hubbard S.S."/>
            <person name="Banfield J.F."/>
        </authorList>
    </citation>
    <scope>NUCLEOTIDE SEQUENCE [LARGE SCALE GENOMIC DNA]</scope>
</reference>
<evidence type="ECO:0000256" key="3">
    <source>
        <dbReference type="ARBA" id="ARBA00022989"/>
    </source>
</evidence>
<comment type="subcellular location">
    <subcellularLocation>
        <location evidence="1">Membrane</location>
        <topology evidence="1">Multi-pass membrane protein</topology>
    </subcellularLocation>
</comment>
<evidence type="ECO:0000313" key="8">
    <source>
        <dbReference type="EMBL" id="OGZ09688.1"/>
    </source>
</evidence>
<dbReference type="PANTHER" id="PTHR11062">
    <property type="entry name" value="EXOSTOSIN HEPARAN SULFATE GLYCOSYLTRANSFERASE -RELATED"/>
    <property type="match status" value="1"/>
</dbReference>
<feature type="transmembrane region" description="Helical" evidence="5">
    <location>
        <begin position="12"/>
        <end position="34"/>
    </location>
</feature>
<proteinExistence type="predicted"/>
<evidence type="ECO:0000256" key="5">
    <source>
        <dbReference type="SAM" id="Phobius"/>
    </source>
</evidence>
<feature type="transmembrane region" description="Helical" evidence="5">
    <location>
        <begin position="80"/>
        <end position="100"/>
    </location>
</feature>
<evidence type="ECO:0000259" key="7">
    <source>
        <dbReference type="Pfam" id="PF04138"/>
    </source>
</evidence>
<keyword evidence="4 5" id="KW-0472">Membrane</keyword>
<dbReference type="Proteomes" id="UP000178099">
    <property type="component" value="Unassembled WGS sequence"/>
</dbReference>
<gene>
    <name evidence="8" type="ORF">A3D67_02020</name>
</gene>
<dbReference type="Pfam" id="PF04138">
    <property type="entry name" value="GtrA_DPMS_TM"/>
    <property type="match status" value="1"/>
</dbReference>
<dbReference type="InterPro" id="IPR004263">
    <property type="entry name" value="Exostosin"/>
</dbReference>
<feature type="domain" description="Exostosin GT47" evidence="6">
    <location>
        <begin position="397"/>
        <end position="469"/>
    </location>
</feature>
<evidence type="ECO:0000313" key="9">
    <source>
        <dbReference type="Proteomes" id="UP000178099"/>
    </source>
</evidence>
<dbReference type="EMBL" id="MHLN01000047">
    <property type="protein sequence ID" value="OGZ09688.1"/>
    <property type="molecule type" value="Genomic_DNA"/>
</dbReference>
<name>A0A1G2DAA4_9BACT</name>
<sequence>MKALIRHFVQFKIVRYLISGGTAAAINLSLLFLLTEFVGMWYLASSVLSFIAGFTASFLFQKFWTFRDTRREVIPRQLVLHLGAALGTLFVNTALLYVAVDVFDMWYMLAQFIVSGMLAVGSFFIYNLYIFRNPVEHSALQTIDRAPEISFPLAPIPGVASQYIRVYIGTPLTRMRPLLILKQQLNLPDYKGEKPFRAVYGAMDFSFLTLSEKPEDADFFLLPHSYFSACAVGGRYVPDFVRLAARMKKRIVLFSEGDADTAIHIPHAIVFRTSQYAHQKKQNEIIMPPQVYADDVLKDSIFSLRAKREKPVVSFCGWSEFGTLRGKAKFLARNIYADFRTHILRDSYAEPGKQGIYFRKKAIAVLSRSPLVETSFITRDFFSVNKHTIKLPREILRAQYLENMVNSDFVLAPKGDGNFSIRFYEALALGRIPVLIDTGSILPLEDEISYSKYIVRVPYQNIEKIGEYVSRFYHRLTPEAYEEAQRGARALFMRTLRLDVFLKNTLSRLFLA</sequence>
<feature type="transmembrane region" description="Helical" evidence="5">
    <location>
        <begin position="40"/>
        <end position="60"/>
    </location>
</feature>
<evidence type="ECO:0000256" key="1">
    <source>
        <dbReference type="ARBA" id="ARBA00004141"/>
    </source>
</evidence>
<dbReference type="InterPro" id="IPR040911">
    <property type="entry name" value="Exostosin_GT47"/>
</dbReference>
<evidence type="ECO:0000256" key="4">
    <source>
        <dbReference type="ARBA" id="ARBA00023136"/>
    </source>
</evidence>
<dbReference type="GO" id="GO:0000271">
    <property type="term" value="P:polysaccharide biosynthetic process"/>
    <property type="evidence" value="ECO:0007669"/>
    <property type="project" value="InterPro"/>
</dbReference>
<comment type="caution">
    <text evidence="8">The sequence shown here is derived from an EMBL/GenBank/DDBJ whole genome shotgun (WGS) entry which is preliminary data.</text>
</comment>
<evidence type="ECO:0000259" key="6">
    <source>
        <dbReference type="Pfam" id="PF03016"/>
    </source>
</evidence>